<name>A0A235EGS1_9BURK</name>
<evidence type="ECO:0000313" key="2">
    <source>
        <dbReference type="EMBL" id="OYD48224.1"/>
    </source>
</evidence>
<proteinExistence type="predicted"/>
<dbReference type="AlphaFoldDB" id="A0A235EGS1"/>
<reference evidence="2 3" key="1">
    <citation type="submission" date="2017-07" db="EMBL/GenBank/DDBJ databases">
        <title>Acidovorax KNDSW TSA 6 genome sequence and assembly.</title>
        <authorList>
            <person name="Mayilraj S."/>
        </authorList>
    </citation>
    <scope>NUCLEOTIDE SEQUENCE [LARGE SCALE GENOMIC DNA]</scope>
    <source>
        <strain evidence="2 3">KNDSW-TSA6</strain>
    </source>
</reference>
<dbReference type="Gene3D" id="3.20.20.140">
    <property type="entry name" value="Metal-dependent hydrolases"/>
    <property type="match status" value="1"/>
</dbReference>
<dbReference type="InterPro" id="IPR032466">
    <property type="entry name" value="Metal_Hydrolase"/>
</dbReference>
<dbReference type="InterPro" id="IPR052358">
    <property type="entry name" value="Aro_Compnd_Degr_Hydrolases"/>
</dbReference>
<dbReference type="InterPro" id="IPR006680">
    <property type="entry name" value="Amidohydro-rel"/>
</dbReference>
<gene>
    <name evidence="2" type="ORF">CBY09_21500</name>
</gene>
<accession>A0A235EGS1</accession>
<sequence length="301" mass="33317">MNTAASSASPPTRTYLESPTITHLRLPPLSCDSHVHVFGPVAKFPYAQNRPSTPVEAPKEALFALHRRMGIVRCVIVQSVMHGTDNRVVEDAIAAGEGRYLGVALVKPDVPDAELQRLSLAGFRGVRFNFMRHIENGTTLDEVMKLTPRLAAVGMHLQIHFDGRLVHELAAPLKLSAVPVVIDHMGRVDATKGTEHGDFQALLRLLDNPRFYVKVSGIDRIDAESPPTKKYRYGVALARALVDRFPERCVWGTDWPHPNHTHIPDDGVLVDALAEIATSTKSLDLLLVHNPQQLYRFEVSS</sequence>
<evidence type="ECO:0000313" key="3">
    <source>
        <dbReference type="Proteomes" id="UP000215441"/>
    </source>
</evidence>
<protein>
    <submittedName>
        <fullName evidence="2">Amidohydrolase</fullName>
    </submittedName>
</protein>
<dbReference type="PANTHER" id="PTHR35563">
    <property type="entry name" value="BARREL METAL-DEPENDENT HYDROLASE, PUTATIVE (AFU_ORTHOLOGUE AFUA_1G16240)-RELATED"/>
    <property type="match status" value="1"/>
</dbReference>
<dbReference type="GO" id="GO:0016787">
    <property type="term" value="F:hydrolase activity"/>
    <property type="evidence" value="ECO:0007669"/>
    <property type="project" value="UniProtKB-KW"/>
</dbReference>
<evidence type="ECO:0000259" key="1">
    <source>
        <dbReference type="Pfam" id="PF04909"/>
    </source>
</evidence>
<dbReference type="Proteomes" id="UP000215441">
    <property type="component" value="Unassembled WGS sequence"/>
</dbReference>
<dbReference type="Pfam" id="PF04909">
    <property type="entry name" value="Amidohydro_2"/>
    <property type="match status" value="1"/>
</dbReference>
<dbReference type="OrthoDB" id="9787654at2"/>
<organism evidence="2 3">
    <name type="scientific">Acidovorax kalamii</name>
    <dbReference type="NCBI Taxonomy" id="2004485"/>
    <lineage>
        <taxon>Bacteria</taxon>
        <taxon>Pseudomonadati</taxon>
        <taxon>Pseudomonadota</taxon>
        <taxon>Betaproteobacteria</taxon>
        <taxon>Burkholderiales</taxon>
        <taxon>Comamonadaceae</taxon>
        <taxon>Acidovorax</taxon>
    </lineage>
</organism>
<dbReference type="RefSeq" id="WP_094291710.1">
    <property type="nucleotide sequence ID" value="NZ_NOIG01000013.1"/>
</dbReference>
<feature type="domain" description="Amidohydrolase-related" evidence="1">
    <location>
        <begin position="31"/>
        <end position="297"/>
    </location>
</feature>
<dbReference type="PANTHER" id="PTHR35563:SF2">
    <property type="entry name" value="BARREL METAL-DEPENDENT HYDROLASE, PUTATIVE (AFU_ORTHOLOGUE AFUA_1G16240)-RELATED"/>
    <property type="match status" value="1"/>
</dbReference>
<dbReference type="SUPFAM" id="SSF51556">
    <property type="entry name" value="Metallo-dependent hydrolases"/>
    <property type="match status" value="1"/>
</dbReference>
<keyword evidence="3" id="KW-1185">Reference proteome</keyword>
<keyword evidence="2" id="KW-0378">Hydrolase</keyword>
<comment type="caution">
    <text evidence="2">The sequence shown here is derived from an EMBL/GenBank/DDBJ whole genome shotgun (WGS) entry which is preliminary data.</text>
</comment>
<dbReference type="EMBL" id="NOIG01000013">
    <property type="protein sequence ID" value="OYD48224.1"/>
    <property type="molecule type" value="Genomic_DNA"/>
</dbReference>